<dbReference type="EMBL" id="JASJQH010000006">
    <property type="protein sequence ID" value="KAK9768758.1"/>
    <property type="molecule type" value="Genomic_DNA"/>
</dbReference>
<keyword evidence="2" id="KW-0238">DNA-binding</keyword>
<dbReference type="PANTHER" id="PTHR23351:SF24">
    <property type="entry name" value="ACTIVATING TRANSCRIPTION FACTOR 3-RELATED"/>
    <property type="match status" value="1"/>
</dbReference>
<evidence type="ECO:0000256" key="2">
    <source>
        <dbReference type="ARBA" id="ARBA00023125"/>
    </source>
</evidence>
<dbReference type="Pfam" id="PF07716">
    <property type="entry name" value="bZIP_2"/>
    <property type="match status" value="1"/>
</dbReference>
<sequence>MSLAAFPPELSFEPICEDYLSKNMNNTACEPAQFFPTLQGLNTNAPTPEEVEQLSFFDQWLTSDYQGSATQSPEELISSIDDFEIIPYGDFTAMSPESLDAFNMSLIDNSMFSDFPSPANLPQMNFLPEVSADVNLATSCENFMSPTYSHSADLHSPVNIQLPSPIQTPRLSFLPVSVSNEIEAPTKVSSKRGRQSEDSSDIAIKRKRNTDAARKSRQRKVDRISELDKRTSQLQTENNLLNTKVAILESEKKHQRQKELELQIRIQTLENQLSEAHRILTER</sequence>
<organism evidence="5 6">
    <name type="scientific">Basidiobolus ranarum</name>
    <dbReference type="NCBI Taxonomy" id="34480"/>
    <lineage>
        <taxon>Eukaryota</taxon>
        <taxon>Fungi</taxon>
        <taxon>Fungi incertae sedis</taxon>
        <taxon>Zoopagomycota</taxon>
        <taxon>Entomophthoromycotina</taxon>
        <taxon>Basidiobolomycetes</taxon>
        <taxon>Basidiobolales</taxon>
        <taxon>Basidiobolaceae</taxon>
        <taxon>Basidiobolus</taxon>
    </lineage>
</organism>
<evidence type="ECO:0000259" key="4">
    <source>
        <dbReference type="PROSITE" id="PS50217"/>
    </source>
</evidence>
<gene>
    <name evidence="5" type="ORF">K7432_000361</name>
</gene>
<evidence type="ECO:0000313" key="6">
    <source>
        <dbReference type="Proteomes" id="UP001479436"/>
    </source>
</evidence>
<dbReference type="Gene3D" id="3.30.160.60">
    <property type="entry name" value="Classic Zinc Finger"/>
    <property type="match status" value="1"/>
</dbReference>
<dbReference type="SUPFAM" id="SSF57959">
    <property type="entry name" value="Leucine zipper domain"/>
    <property type="match status" value="1"/>
</dbReference>
<dbReference type="PANTHER" id="PTHR23351">
    <property type="entry name" value="FOS TRANSCRIPTION FACTOR-RELATED"/>
    <property type="match status" value="1"/>
</dbReference>
<dbReference type="CDD" id="cd12193">
    <property type="entry name" value="bZIP_GCN4"/>
    <property type="match status" value="1"/>
</dbReference>
<dbReference type="InterPro" id="IPR004827">
    <property type="entry name" value="bZIP"/>
</dbReference>
<keyword evidence="6" id="KW-1185">Reference proteome</keyword>
<reference evidence="5 6" key="1">
    <citation type="submission" date="2023-04" db="EMBL/GenBank/DDBJ databases">
        <title>Genome of Basidiobolus ranarum AG-B5.</title>
        <authorList>
            <person name="Stajich J.E."/>
            <person name="Carter-House D."/>
            <person name="Gryganskyi A."/>
        </authorList>
    </citation>
    <scope>NUCLEOTIDE SEQUENCE [LARGE SCALE GENOMIC DNA]</scope>
    <source>
        <strain evidence="5 6">AG-B5</strain>
    </source>
</reference>
<dbReference type="SMART" id="SM00338">
    <property type="entry name" value="BRLZ"/>
    <property type="match status" value="1"/>
</dbReference>
<name>A0ABR2X4V2_9FUNG</name>
<evidence type="ECO:0000256" key="1">
    <source>
        <dbReference type="ARBA" id="ARBA00023015"/>
    </source>
</evidence>
<dbReference type="PROSITE" id="PS50217">
    <property type="entry name" value="BZIP"/>
    <property type="match status" value="1"/>
</dbReference>
<evidence type="ECO:0000256" key="3">
    <source>
        <dbReference type="ARBA" id="ARBA00023163"/>
    </source>
</evidence>
<accession>A0ABR2X4V2</accession>
<keyword evidence="3" id="KW-0804">Transcription</keyword>
<dbReference type="InterPro" id="IPR046347">
    <property type="entry name" value="bZIP_sf"/>
</dbReference>
<dbReference type="PROSITE" id="PS00036">
    <property type="entry name" value="BZIP_BASIC"/>
    <property type="match status" value="1"/>
</dbReference>
<dbReference type="Proteomes" id="UP001479436">
    <property type="component" value="Unassembled WGS sequence"/>
</dbReference>
<comment type="caution">
    <text evidence="5">The sequence shown here is derived from an EMBL/GenBank/DDBJ whole genome shotgun (WGS) entry which is preliminary data.</text>
</comment>
<feature type="domain" description="BZIP" evidence="4">
    <location>
        <begin position="205"/>
        <end position="262"/>
    </location>
</feature>
<proteinExistence type="predicted"/>
<keyword evidence="1" id="KW-0805">Transcription regulation</keyword>
<dbReference type="InterPro" id="IPR000837">
    <property type="entry name" value="AP-1"/>
</dbReference>
<protein>
    <recommendedName>
        <fullName evidence="4">BZIP domain-containing protein</fullName>
    </recommendedName>
</protein>
<evidence type="ECO:0000313" key="5">
    <source>
        <dbReference type="EMBL" id="KAK9768758.1"/>
    </source>
</evidence>